<evidence type="ECO:0000313" key="2">
    <source>
        <dbReference type="EMBL" id="KKK83116.1"/>
    </source>
</evidence>
<proteinExistence type="predicted"/>
<dbReference type="EMBL" id="LAZR01052369">
    <property type="protein sequence ID" value="KKK83116.1"/>
    <property type="molecule type" value="Genomic_DNA"/>
</dbReference>
<feature type="region of interest" description="Disordered" evidence="1">
    <location>
        <begin position="146"/>
        <end position="166"/>
    </location>
</feature>
<protein>
    <submittedName>
        <fullName evidence="2">Uncharacterized protein</fullName>
    </submittedName>
</protein>
<sequence>DNEEWLMTLEEGVLETLEPTEEEEKPKEPATPTEEELKASAAAAEAKAKTEAEAEAKATEEKPKEPATLESYIEQAPAEIQDVLGEGVRLQRERKDALIKALKGNDRCDYTEKELEAHSIRDLEKLAKLAKIPTFIGNTGAGLQLVGNTEEDNTPPKVFEGPAAAS</sequence>
<dbReference type="AlphaFoldDB" id="A0A0F9BFC9"/>
<gene>
    <name evidence="2" type="ORF">LCGC14_2796590</name>
</gene>
<feature type="compositionally biased region" description="Low complexity" evidence="1">
    <location>
        <begin position="8"/>
        <end position="17"/>
    </location>
</feature>
<accession>A0A0F9BFC9</accession>
<name>A0A0F9BFC9_9ZZZZ</name>
<organism evidence="2">
    <name type="scientific">marine sediment metagenome</name>
    <dbReference type="NCBI Taxonomy" id="412755"/>
    <lineage>
        <taxon>unclassified sequences</taxon>
        <taxon>metagenomes</taxon>
        <taxon>ecological metagenomes</taxon>
    </lineage>
</organism>
<feature type="non-terminal residue" evidence="2">
    <location>
        <position position="1"/>
    </location>
</feature>
<comment type="caution">
    <text evidence="2">The sequence shown here is derived from an EMBL/GenBank/DDBJ whole genome shotgun (WGS) entry which is preliminary data.</text>
</comment>
<feature type="compositionally biased region" description="Basic and acidic residues" evidence="1">
    <location>
        <begin position="46"/>
        <end position="67"/>
    </location>
</feature>
<feature type="region of interest" description="Disordered" evidence="1">
    <location>
        <begin position="1"/>
        <end position="68"/>
    </location>
</feature>
<reference evidence="2" key="1">
    <citation type="journal article" date="2015" name="Nature">
        <title>Complex archaea that bridge the gap between prokaryotes and eukaryotes.</title>
        <authorList>
            <person name="Spang A."/>
            <person name="Saw J.H."/>
            <person name="Jorgensen S.L."/>
            <person name="Zaremba-Niedzwiedzka K."/>
            <person name="Martijn J."/>
            <person name="Lind A.E."/>
            <person name="van Eijk R."/>
            <person name="Schleper C."/>
            <person name="Guy L."/>
            <person name="Ettema T.J."/>
        </authorList>
    </citation>
    <scope>NUCLEOTIDE SEQUENCE</scope>
</reference>
<evidence type="ECO:0000256" key="1">
    <source>
        <dbReference type="SAM" id="MobiDB-lite"/>
    </source>
</evidence>